<gene>
    <name evidence="2" type="primary">DNAH12_2</name>
    <name evidence="2" type="ORF">ANN_27669</name>
</gene>
<organism evidence="2 3">
    <name type="scientific">Periplaneta americana</name>
    <name type="common">American cockroach</name>
    <name type="synonym">Blatta americana</name>
    <dbReference type="NCBI Taxonomy" id="6978"/>
    <lineage>
        <taxon>Eukaryota</taxon>
        <taxon>Metazoa</taxon>
        <taxon>Ecdysozoa</taxon>
        <taxon>Arthropoda</taxon>
        <taxon>Hexapoda</taxon>
        <taxon>Insecta</taxon>
        <taxon>Pterygota</taxon>
        <taxon>Neoptera</taxon>
        <taxon>Polyneoptera</taxon>
        <taxon>Dictyoptera</taxon>
        <taxon>Blattodea</taxon>
        <taxon>Blattoidea</taxon>
        <taxon>Blattidae</taxon>
        <taxon>Blattinae</taxon>
        <taxon>Periplaneta</taxon>
    </lineage>
</organism>
<evidence type="ECO:0000259" key="1">
    <source>
        <dbReference type="Pfam" id="PF12774"/>
    </source>
</evidence>
<sequence length="679" mass="76107">MNNGETKDYGTYVEEKMILSVKNEIWKSFLAYPQTARPKWVLEWPGQVVLCVSMIYWTAEVHDVLKQGDLLALKSYHNGLQAQLNEVVVLVRGKLLKGARITLGALVVLDVHARDVVEELISNKVFSEQDFKWLAQLRYYWTGDTQVRIVNATVNYAYEYLGNTPRLVITPLTDRCYRTLIGAYHLHLNGAPEGPAGTGKTETTKDLAKAIAVQCVVFNCSDGLDYKAMGKFFKGLASSGAWACFDEFNRIELEVLSVIAQQILCIIQAVQAGVKTFVFEGTELRLNPLCYVCITMNPGYAGRSELPDNLKVLFRTVAMMVPDYALIGEISLYSYGFVDAKVLSVKIVTAYRLCSEQLSSQNHYDYGMRAVKTVLAAAGNLKLKFPDEKEDILLLRSIIDVNLPKFLSHDIPLFEGIISDLFPGIILPTPNYDDLIAAAQEACATKTLQPVEPFLLKVIQTYEMMIVRHGFMLVGEPFGGKTCTLKVLADALSIMERKGLDEHKVRLRFINPKAVTMGQLYGQFDPVSYEWTDGVVATTFRKFATDDSPDRKWVIFDGPVDAVWIENMNTVLDDNKKLCLTSGEVIAQTPQMSMIFEVMDLAQASPATVSRCGMIYMEPSALGWSPLVKSWIQRSNPQWVRGNEQLLADMFDWLVPPCLQFIRKQCFQVATAGMTNLVV</sequence>
<accession>A0ABQ8RWD2</accession>
<name>A0ABQ8RWD2_PERAM</name>
<dbReference type="PANTHER" id="PTHR45703:SF1">
    <property type="entry name" value="DYNEINS HEAVY CHAIN"/>
    <property type="match status" value="1"/>
</dbReference>
<dbReference type="Gene3D" id="1.10.8.710">
    <property type="match status" value="1"/>
</dbReference>
<proteinExistence type="predicted"/>
<dbReference type="InterPro" id="IPR027417">
    <property type="entry name" value="P-loop_NTPase"/>
</dbReference>
<reference evidence="2 3" key="1">
    <citation type="journal article" date="2022" name="Allergy">
        <title>Genome assembly and annotation of Periplaneta americana reveal a comprehensive cockroach allergen profile.</title>
        <authorList>
            <person name="Wang L."/>
            <person name="Xiong Q."/>
            <person name="Saelim N."/>
            <person name="Wang L."/>
            <person name="Nong W."/>
            <person name="Wan A.T."/>
            <person name="Shi M."/>
            <person name="Liu X."/>
            <person name="Cao Q."/>
            <person name="Hui J.H.L."/>
            <person name="Sookrung N."/>
            <person name="Leung T.F."/>
            <person name="Tungtrongchitr A."/>
            <person name="Tsui S.K.W."/>
        </authorList>
    </citation>
    <scope>NUCLEOTIDE SEQUENCE [LARGE SCALE GENOMIC DNA]</scope>
    <source>
        <strain evidence="2">PWHHKU_190912</strain>
    </source>
</reference>
<feature type="domain" description="Dynein heavy chain hydrolytic ATP-binding dynein motor region" evidence="1">
    <location>
        <begin position="156"/>
        <end position="482"/>
    </location>
</feature>
<dbReference type="PANTHER" id="PTHR45703">
    <property type="entry name" value="DYNEIN HEAVY CHAIN"/>
    <property type="match status" value="1"/>
</dbReference>
<evidence type="ECO:0000313" key="3">
    <source>
        <dbReference type="Proteomes" id="UP001148838"/>
    </source>
</evidence>
<dbReference type="Pfam" id="PF12774">
    <property type="entry name" value="AAA_6"/>
    <property type="match status" value="1"/>
</dbReference>
<dbReference type="EMBL" id="JAJSOF020000041">
    <property type="protein sequence ID" value="KAJ4426042.1"/>
    <property type="molecule type" value="Genomic_DNA"/>
</dbReference>
<dbReference type="InterPro" id="IPR026983">
    <property type="entry name" value="DHC"/>
</dbReference>
<comment type="caution">
    <text evidence="2">The sequence shown here is derived from an EMBL/GenBank/DDBJ whole genome shotgun (WGS) entry which is preliminary data.</text>
</comment>
<dbReference type="InterPro" id="IPR035699">
    <property type="entry name" value="AAA_6"/>
</dbReference>
<keyword evidence="3" id="KW-1185">Reference proteome</keyword>
<protein>
    <submittedName>
        <fullName evidence="2">Dynein heavy chain 12, axonemal</fullName>
    </submittedName>
</protein>
<dbReference type="Proteomes" id="UP001148838">
    <property type="component" value="Unassembled WGS sequence"/>
</dbReference>
<dbReference type="SUPFAM" id="SSF52540">
    <property type="entry name" value="P-loop containing nucleoside triphosphate hydrolases"/>
    <property type="match status" value="2"/>
</dbReference>
<dbReference type="Gene3D" id="3.40.50.300">
    <property type="entry name" value="P-loop containing nucleotide triphosphate hydrolases"/>
    <property type="match status" value="2"/>
</dbReference>
<evidence type="ECO:0000313" key="2">
    <source>
        <dbReference type="EMBL" id="KAJ4426042.1"/>
    </source>
</evidence>
<dbReference type="InterPro" id="IPR043157">
    <property type="entry name" value="Dynein_AAA1S"/>
</dbReference>
<dbReference type="Gene3D" id="1.20.58.1120">
    <property type="match status" value="1"/>
</dbReference>